<comment type="similarity">
    <text evidence="2">Belongs to the GTP-binding SRP family.</text>
</comment>
<evidence type="ECO:0000313" key="9">
    <source>
        <dbReference type="Proteomes" id="UP000064967"/>
    </source>
</evidence>
<dbReference type="PANTHER" id="PTHR43134">
    <property type="entry name" value="SIGNAL RECOGNITION PARTICLE RECEPTOR SUBUNIT ALPHA"/>
    <property type="match status" value="1"/>
</dbReference>
<dbReference type="STRING" id="1391654.AKJ09_01387"/>
<keyword evidence="8" id="KW-0969">Cilium</keyword>
<evidence type="ECO:0000256" key="1">
    <source>
        <dbReference type="ARBA" id="ARBA00004413"/>
    </source>
</evidence>
<sequence>MNIGQGTKNPLHRGDSLPFAASVYRTETHDSGEVDMLRVELRNEVRALRALMSRSNQNDNLGTELAAIRAALDEMAPETPKRDRTATWLRARAIEGSVARRVIAIAKASQQTELAARIREAITQLVEVDPWTHDGPGRRIVALVGPAGVGKTTTVAKLAAQAKMAGLSIGMVSCDSFRVGAIDQLERYADLIGANFNVARTANELAGVLEDETSDIVFVDTAGRAPAAGTPEAALIARRKRTTVGRGSDGITRAVGPIPVEVMLCMPAATRAPDAARIAAIYAPVAPTSVCITKIDDTASPSALVHGPFAARRPLKVLCHGPRVPEDVTPATHDALMVRLDNAGGQK</sequence>
<dbReference type="GO" id="GO:0005886">
    <property type="term" value="C:plasma membrane"/>
    <property type="evidence" value="ECO:0007669"/>
    <property type="project" value="UniProtKB-SubCell"/>
</dbReference>
<dbReference type="Pfam" id="PF00448">
    <property type="entry name" value="SRP54"/>
    <property type="match status" value="1"/>
</dbReference>
<keyword evidence="8" id="KW-0282">Flagellum</keyword>
<gene>
    <name evidence="8" type="ORF">AKJ09_01387</name>
</gene>
<dbReference type="GO" id="GO:0003924">
    <property type="term" value="F:GTPase activity"/>
    <property type="evidence" value="ECO:0007669"/>
    <property type="project" value="TreeGrafter"/>
</dbReference>
<dbReference type="RefSeq" id="WP_146646278.1">
    <property type="nucleotide sequence ID" value="NZ_CP012333.1"/>
</dbReference>
<dbReference type="AlphaFoldDB" id="A0A0K1PMH5"/>
<reference evidence="8 9" key="1">
    <citation type="submission" date="2015-08" db="EMBL/GenBank/DDBJ databases">
        <authorList>
            <person name="Babu N.S."/>
            <person name="Beckwith C.J."/>
            <person name="Beseler K.G."/>
            <person name="Brison A."/>
            <person name="Carone J.V."/>
            <person name="Caskin T.P."/>
            <person name="Diamond M."/>
            <person name="Durham M.E."/>
            <person name="Foxe J.M."/>
            <person name="Go M."/>
            <person name="Henderson B.A."/>
            <person name="Jones I.B."/>
            <person name="McGettigan J.A."/>
            <person name="Micheletti S.J."/>
            <person name="Nasrallah M.E."/>
            <person name="Ortiz D."/>
            <person name="Piller C.R."/>
            <person name="Privatt S.R."/>
            <person name="Schneider S.L."/>
            <person name="Sharp S."/>
            <person name="Smith T.C."/>
            <person name="Stanton J.D."/>
            <person name="Ullery H.E."/>
            <person name="Wilson R.J."/>
            <person name="Serrano M.G."/>
            <person name="Buck G."/>
            <person name="Lee V."/>
            <person name="Wang Y."/>
            <person name="Carvalho R."/>
            <person name="Voegtly L."/>
            <person name="Shi R."/>
            <person name="Duckworth R."/>
            <person name="Johnson A."/>
            <person name="Loviza R."/>
            <person name="Walstead R."/>
            <person name="Shah Z."/>
            <person name="Kiflezghi M."/>
            <person name="Wade K."/>
            <person name="Ball S.L."/>
            <person name="Bradley K.W."/>
            <person name="Asai D.J."/>
            <person name="Bowman C.A."/>
            <person name="Russell D.A."/>
            <person name="Pope W.H."/>
            <person name="Jacobs-Sera D."/>
            <person name="Hendrix R.W."/>
            <person name="Hatfull G.F."/>
        </authorList>
    </citation>
    <scope>NUCLEOTIDE SEQUENCE [LARGE SCALE GENOMIC DNA]</scope>
    <source>
        <strain evidence="8 9">DSM 27648</strain>
    </source>
</reference>
<feature type="domain" description="AAA+ ATPase" evidence="6">
    <location>
        <begin position="137"/>
        <end position="296"/>
    </location>
</feature>
<evidence type="ECO:0000259" key="6">
    <source>
        <dbReference type="SMART" id="SM00382"/>
    </source>
</evidence>
<keyword evidence="8" id="KW-0966">Cell projection</keyword>
<dbReference type="InterPro" id="IPR000897">
    <property type="entry name" value="SRP54_GTPase_dom"/>
</dbReference>
<evidence type="ECO:0000256" key="2">
    <source>
        <dbReference type="ARBA" id="ARBA00008531"/>
    </source>
</evidence>
<evidence type="ECO:0000259" key="7">
    <source>
        <dbReference type="SMART" id="SM00962"/>
    </source>
</evidence>
<dbReference type="GO" id="GO:0006614">
    <property type="term" value="P:SRP-dependent cotranslational protein targeting to membrane"/>
    <property type="evidence" value="ECO:0007669"/>
    <property type="project" value="InterPro"/>
</dbReference>
<dbReference type="InterPro" id="IPR003593">
    <property type="entry name" value="AAA+_ATPase"/>
</dbReference>
<dbReference type="EMBL" id="CP012333">
    <property type="protein sequence ID" value="AKU94723.1"/>
    <property type="molecule type" value="Genomic_DNA"/>
</dbReference>
<name>A0A0K1PMH5_9BACT</name>
<dbReference type="GO" id="GO:0005047">
    <property type="term" value="F:signal recognition particle binding"/>
    <property type="evidence" value="ECO:0007669"/>
    <property type="project" value="TreeGrafter"/>
</dbReference>
<dbReference type="InterPro" id="IPR027417">
    <property type="entry name" value="P-loop_NTPase"/>
</dbReference>
<keyword evidence="5" id="KW-0472">Membrane</keyword>
<evidence type="ECO:0000256" key="4">
    <source>
        <dbReference type="ARBA" id="ARBA00023134"/>
    </source>
</evidence>
<dbReference type="KEGG" id="llu:AKJ09_01387"/>
<comment type="subcellular location">
    <subcellularLocation>
        <location evidence="1">Cell membrane</location>
        <topology evidence="1">Peripheral membrane protein</topology>
        <orientation evidence="1">Cytoplasmic side</orientation>
    </subcellularLocation>
</comment>
<keyword evidence="3" id="KW-0547">Nucleotide-binding</keyword>
<accession>A0A0K1PMH5</accession>
<dbReference type="SUPFAM" id="SSF52540">
    <property type="entry name" value="P-loop containing nucleoside triphosphate hydrolases"/>
    <property type="match status" value="1"/>
</dbReference>
<evidence type="ECO:0000256" key="3">
    <source>
        <dbReference type="ARBA" id="ARBA00022741"/>
    </source>
</evidence>
<dbReference type="Proteomes" id="UP000064967">
    <property type="component" value="Chromosome"/>
</dbReference>
<keyword evidence="9" id="KW-1185">Reference proteome</keyword>
<evidence type="ECO:0000256" key="5">
    <source>
        <dbReference type="ARBA" id="ARBA00023136"/>
    </source>
</evidence>
<organism evidence="8 9">
    <name type="scientific">Labilithrix luteola</name>
    <dbReference type="NCBI Taxonomy" id="1391654"/>
    <lineage>
        <taxon>Bacteria</taxon>
        <taxon>Pseudomonadati</taxon>
        <taxon>Myxococcota</taxon>
        <taxon>Polyangia</taxon>
        <taxon>Polyangiales</taxon>
        <taxon>Labilitrichaceae</taxon>
        <taxon>Labilithrix</taxon>
    </lineage>
</organism>
<dbReference type="PANTHER" id="PTHR43134:SF3">
    <property type="entry name" value="FLAGELLAR BIOSYNTHESIS PROTEIN FLHF"/>
    <property type="match status" value="1"/>
</dbReference>
<dbReference type="GO" id="GO:0005525">
    <property type="term" value="F:GTP binding"/>
    <property type="evidence" value="ECO:0007669"/>
    <property type="project" value="UniProtKB-KW"/>
</dbReference>
<protein>
    <submittedName>
        <fullName evidence="8">Flagellar biosynthesis protein FlhF</fullName>
    </submittedName>
</protein>
<proteinExistence type="inferred from homology"/>
<keyword evidence="4" id="KW-0342">GTP-binding</keyword>
<dbReference type="OrthoDB" id="9778554at2"/>
<dbReference type="SMART" id="SM00382">
    <property type="entry name" value="AAA"/>
    <property type="match status" value="1"/>
</dbReference>
<feature type="domain" description="SRP54-type proteins GTP-binding" evidence="7">
    <location>
        <begin position="138"/>
        <end position="342"/>
    </location>
</feature>
<dbReference type="Gene3D" id="3.40.50.300">
    <property type="entry name" value="P-loop containing nucleotide triphosphate hydrolases"/>
    <property type="match status" value="1"/>
</dbReference>
<evidence type="ECO:0000313" key="8">
    <source>
        <dbReference type="EMBL" id="AKU94723.1"/>
    </source>
</evidence>
<dbReference type="Gene3D" id="1.20.120.1380">
    <property type="entry name" value="Flagellar FlhF biosynthesis protein, N domain"/>
    <property type="match status" value="1"/>
</dbReference>
<dbReference type="SMART" id="SM00962">
    <property type="entry name" value="SRP54"/>
    <property type="match status" value="1"/>
</dbReference>